<dbReference type="Proteomes" id="UP000319103">
    <property type="component" value="Unassembled WGS sequence"/>
</dbReference>
<dbReference type="Pfam" id="PF04248">
    <property type="entry name" value="NTP_transf_9"/>
    <property type="match status" value="2"/>
</dbReference>
<dbReference type="AlphaFoldDB" id="A0A540WD25"/>
<dbReference type="InterPro" id="IPR007361">
    <property type="entry name" value="DUF427"/>
</dbReference>
<organism evidence="2 3">
    <name type="scientific">Kitasatospora acidiphila</name>
    <dbReference type="NCBI Taxonomy" id="2567942"/>
    <lineage>
        <taxon>Bacteria</taxon>
        <taxon>Bacillati</taxon>
        <taxon>Actinomycetota</taxon>
        <taxon>Actinomycetes</taxon>
        <taxon>Kitasatosporales</taxon>
        <taxon>Streptomycetaceae</taxon>
        <taxon>Kitasatospora</taxon>
    </lineage>
</organism>
<proteinExistence type="predicted"/>
<dbReference type="InterPro" id="IPR038694">
    <property type="entry name" value="DUF427_sf"/>
</dbReference>
<dbReference type="PANTHER" id="PTHR34310:SF9">
    <property type="entry name" value="BLR5716 PROTEIN"/>
    <property type="match status" value="1"/>
</dbReference>
<comment type="caution">
    <text evidence="2">The sequence shown here is derived from an EMBL/GenBank/DDBJ whole genome shotgun (WGS) entry which is preliminary data.</text>
</comment>
<evidence type="ECO:0000259" key="1">
    <source>
        <dbReference type="Pfam" id="PF04248"/>
    </source>
</evidence>
<dbReference type="RefSeq" id="WP_141637350.1">
    <property type="nucleotide sequence ID" value="NZ_VIGB01000003.1"/>
</dbReference>
<name>A0A540WD25_9ACTN</name>
<keyword evidence="3" id="KW-1185">Reference proteome</keyword>
<accession>A0A540WD25</accession>
<evidence type="ECO:0000313" key="3">
    <source>
        <dbReference type="Proteomes" id="UP000319103"/>
    </source>
</evidence>
<dbReference type="OrthoDB" id="285364at2"/>
<dbReference type="EMBL" id="VIGB01000003">
    <property type="protein sequence ID" value="TQF06945.1"/>
    <property type="molecule type" value="Genomic_DNA"/>
</dbReference>
<protein>
    <submittedName>
        <fullName evidence="2">DUF427 domain-containing protein</fullName>
    </submittedName>
</protein>
<dbReference type="Gene3D" id="2.170.150.40">
    <property type="entry name" value="Domain of unknown function (DUF427)"/>
    <property type="match status" value="2"/>
</dbReference>
<evidence type="ECO:0000313" key="2">
    <source>
        <dbReference type="EMBL" id="TQF06945.1"/>
    </source>
</evidence>
<gene>
    <name evidence="2" type="ORF">E6W39_38090</name>
</gene>
<feature type="domain" description="DUF427" evidence="1">
    <location>
        <begin position="147"/>
        <end position="240"/>
    </location>
</feature>
<reference evidence="2 3" key="1">
    <citation type="submission" date="2019-06" db="EMBL/GenBank/DDBJ databases">
        <title>Description of Kitasatospora acidophila sp. nov. isolated from pine grove soil, and reclassification of Streptomyces novaecaesareae to Kitasatospora novaeceasareae comb. nov.</title>
        <authorList>
            <person name="Kim M.J."/>
        </authorList>
    </citation>
    <scope>NUCLEOTIDE SEQUENCE [LARGE SCALE GENOMIC DNA]</scope>
    <source>
        <strain evidence="2 3">MMS16-CNU292</strain>
    </source>
</reference>
<dbReference type="PANTHER" id="PTHR34310">
    <property type="entry name" value="DUF427 DOMAIN PROTEIN (AFU_ORTHOLOGUE AFUA_3G02220)"/>
    <property type="match status" value="1"/>
</dbReference>
<feature type="domain" description="DUF427" evidence="1">
    <location>
        <begin position="24"/>
        <end position="95"/>
    </location>
</feature>
<sequence length="258" mass="29424">MDDQLKLPPVTMPVNHVEPVPRRVRAVLGGETVFDTAQARYVWEKPYFPQFYIPLADVRAELLVPDEEAGSDESSRGTAQWFGLRVGEVLRPRAARVMGESPVPGLSGTVRFTWAALDAWYEEDEQVFVHPRNPYVRVDALRSTRTVRVERNGVVLAESSSPVLVFETLLPTRYYLNRTDVDFSRLEPSDTVTRCPYKGTTSGYWSARIGDRLHPDLAWCYDFPTREVQPIAGLIAFYNERVDLFVDGKQLERPKYPS</sequence>